<gene>
    <name evidence="10" type="ORF">HQN79_07600</name>
</gene>
<evidence type="ECO:0000259" key="9">
    <source>
        <dbReference type="Pfam" id="PF01494"/>
    </source>
</evidence>
<evidence type="ECO:0000256" key="4">
    <source>
        <dbReference type="ARBA" id="ARBA00022630"/>
    </source>
</evidence>
<evidence type="ECO:0000313" key="11">
    <source>
        <dbReference type="Proteomes" id="UP000504724"/>
    </source>
</evidence>
<evidence type="ECO:0000256" key="2">
    <source>
        <dbReference type="ARBA" id="ARBA00004749"/>
    </source>
</evidence>
<dbReference type="GO" id="GO:0071949">
    <property type="term" value="F:FAD binding"/>
    <property type="evidence" value="ECO:0007669"/>
    <property type="project" value="InterPro"/>
</dbReference>
<sequence length="411" mass="45046">MKSDQSVQDASQIMIVGGGPVGLLLALGLARQGFSVQLLESQPPSQQQNTDTEKSENAFDGRVLALSFGSIEVLQNLGVWQALKPFATPIEHVHVSQKGFMGITIIDADEMNVNALGFSIQGRDLGQVLWQSVQEYKEQIEILAPAKLENFTEDQDGIQAQVSIDGEVKSFKVQLLIGADGTDSQVRKSLGLPLQKKSYGAHAILAQMETAEHPHGWSYERFTTEGPVALLPMQGRFHKAVMVCPDEKLKDVMALDDQAYLRLFSEKMGERLGGFVSVSKRLAYPLQETYVENFTRGRALLLGNAAHTQHPVAAQGLNLGIRDIAVFLDEVAKQGVGASAVENISRPEFLQHYAELRQPDHKKVMGMTDSLIDIFQHKSALVGHLRGLGLMAMQALPGAKKRFSRFAMGKS</sequence>
<keyword evidence="7 10" id="KW-0503">Monooxygenase</keyword>
<proteinExistence type="inferred from homology"/>
<dbReference type="InterPro" id="IPR036188">
    <property type="entry name" value="FAD/NAD-bd_sf"/>
</dbReference>
<dbReference type="EMBL" id="CP054020">
    <property type="protein sequence ID" value="QKI89437.1"/>
    <property type="molecule type" value="Genomic_DNA"/>
</dbReference>
<organism evidence="10 11">
    <name type="scientific">Thiomicrorhabdus xiamenensis</name>
    <dbReference type="NCBI Taxonomy" id="2739063"/>
    <lineage>
        <taxon>Bacteria</taxon>
        <taxon>Pseudomonadati</taxon>
        <taxon>Pseudomonadota</taxon>
        <taxon>Gammaproteobacteria</taxon>
        <taxon>Thiotrichales</taxon>
        <taxon>Piscirickettsiaceae</taxon>
        <taxon>Thiomicrorhabdus</taxon>
    </lineage>
</organism>
<dbReference type="PANTHER" id="PTHR43876">
    <property type="entry name" value="UBIQUINONE BIOSYNTHESIS MONOOXYGENASE COQ6, MITOCHONDRIAL"/>
    <property type="match status" value="1"/>
</dbReference>
<dbReference type="RefSeq" id="WP_173285335.1">
    <property type="nucleotide sequence ID" value="NZ_CP054020.1"/>
</dbReference>
<dbReference type="KEGG" id="txa:HQN79_07600"/>
<dbReference type="GO" id="GO:0006744">
    <property type="term" value="P:ubiquinone biosynthetic process"/>
    <property type="evidence" value="ECO:0007669"/>
    <property type="project" value="UniProtKB-UniPathway"/>
</dbReference>
<keyword evidence="8" id="KW-0812">Transmembrane</keyword>
<evidence type="ECO:0000256" key="3">
    <source>
        <dbReference type="ARBA" id="ARBA00005349"/>
    </source>
</evidence>
<dbReference type="AlphaFoldDB" id="A0A7D4NRR2"/>
<dbReference type="InterPro" id="IPR051205">
    <property type="entry name" value="UbiH/COQ6_monooxygenase"/>
</dbReference>
<dbReference type="NCBIfam" id="TIGR01988">
    <property type="entry name" value="Ubi-OHases"/>
    <property type="match status" value="1"/>
</dbReference>
<feature type="domain" description="FAD-binding" evidence="9">
    <location>
        <begin position="12"/>
        <end position="328"/>
    </location>
</feature>
<keyword evidence="8" id="KW-1133">Transmembrane helix</keyword>
<dbReference type="PANTHER" id="PTHR43876:SF8">
    <property type="entry name" value="2-OCTAPRENYL-6-METHOXYPHENOL HYDROXYLASE"/>
    <property type="match status" value="1"/>
</dbReference>
<dbReference type="Gene3D" id="3.50.50.60">
    <property type="entry name" value="FAD/NAD(P)-binding domain"/>
    <property type="match status" value="2"/>
</dbReference>
<protein>
    <submittedName>
        <fullName evidence="10">FAD-dependent monooxygenase</fullName>
    </submittedName>
</protein>
<comment type="similarity">
    <text evidence="3">Belongs to the UbiH/COQ6 family.</text>
</comment>
<dbReference type="PRINTS" id="PR00420">
    <property type="entry name" value="RNGMNOXGNASE"/>
</dbReference>
<evidence type="ECO:0000256" key="6">
    <source>
        <dbReference type="ARBA" id="ARBA00023002"/>
    </source>
</evidence>
<comment type="pathway">
    <text evidence="2">Cofactor biosynthesis; ubiquinone biosynthesis.</text>
</comment>
<keyword evidence="11" id="KW-1185">Reference proteome</keyword>
<evidence type="ECO:0000256" key="1">
    <source>
        <dbReference type="ARBA" id="ARBA00001974"/>
    </source>
</evidence>
<name>A0A7D4NRR2_9GAMM</name>
<dbReference type="UniPathway" id="UPA00232"/>
<keyword evidence="5" id="KW-0274">FAD</keyword>
<evidence type="ECO:0000256" key="8">
    <source>
        <dbReference type="SAM" id="Phobius"/>
    </source>
</evidence>
<evidence type="ECO:0000313" key="10">
    <source>
        <dbReference type="EMBL" id="QKI89437.1"/>
    </source>
</evidence>
<reference evidence="10 11" key="1">
    <citation type="submission" date="2020-05" db="EMBL/GenBank/DDBJ databases">
        <title>Thiomicrorhabdus sediminis sp.nov. and Thiomicrorhabdus xiamenensis sp.nov., novel sulfur-oxidizing bacteria isolated from coastal sediment.</title>
        <authorList>
            <person name="Liu X."/>
        </authorList>
    </citation>
    <scope>NUCLEOTIDE SEQUENCE [LARGE SCALE GENOMIC DNA]</scope>
    <source>
        <strain evidence="10 11">G2</strain>
    </source>
</reference>
<dbReference type="GO" id="GO:0008681">
    <property type="term" value="F:2-octaprenyl-6-methoxyphenol hydroxylase activity"/>
    <property type="evidence" value="ECO:0007669"/>
    <property type="project" value="TreeGrafter"/>
</dbReference>
<dbReference type="Proteomes" id="UP000504724">
    <property type="component" value="Chromosome"/>
</dbReference>
<keyword evidence="8" id="KW-0472">Membrane</keyword>
<keyword evidence="4" id="KW-0285">Flavoprotein</keyword>
<dbReference type="InterPro" id="IPR010971">
    <property type="entry name" value="UbiH/COQ6"/>
</dbReference>
<dbReference type="Pfam" id="PF01494">
    <property type="entry name" value="FAD_binding_3"/>
    <property type="match status" value="1"/>
</dbReference>
<feature type="transmembrane region" description="Helical" evidence="8">
    <location>
        <begin position="12"/>
        <end position="30"/>
    </location>
</feature>
<dbReference type="SUPFAM" id="SSF51905">
    <property type="entry name" value="FAD/NAD(P)-binding domain"/>
    <property type="match status" value="1"/>
</dbReference>
<dbReference type="InterPro" id="IPR002938">
    <property type="entry name" value="FAD-bd"/>
</dbReference>
<accession>A0A7D4NRR2</accession>
<evidence type="ECO:0000256" key="7">
    <source>
        <dbReference type="ARBA" id="ARBA00023033"/>
    </source>
</evidence>
<evidence type="ECO:0000256" key="5">
    <source>
        <dbReference type="ARBA" id="ARBA00022827"/>
    </source>
</evidence>
<comment type="cofactor">
    <cofactor evidence="1">
        <name>FAD</name>
        <dbReference type="ChEBI" id="CHEBI:57692"/>
    </cofactor>
</comment>
<keyword evidence="6" id="KW-0560">Oxidoreductase</keyword>